<accession>A0ACB9NY75</accession>
<proteinExistence type="predicted"/>
<keyword evidence="2" id="KW-1185">Reference proteome</keyword>
<organism evidence="1 2">
    <name type="scientific">Melastoma candidum</name>
    <dbReference type="NCBI Taxonomy" id="119954"/>
    <lineage>
        <taxon>Eukaryota</taxon>
        <taxon>Viridiplantae</taxon>
        <taxon>Streptophyta</taxon>
        <taxon>Embryophyta</taxon>
        <taxon>Tracheophyta</taxon>
        <taxon>Spermatophyta</taxon>
        <taxon>Magnoliopsida</taxon>
        <taxon>eudicotyledons</taxon>
        <taxon>Gunneridae</taxon>
        <taxon>Pentapetalae</taxon>
        <taxon>rosids</taxon>
        <taxon>malvids</taxon>
        <taxon>Myrtales</taxon>
        <taxon>Melastomataceae</taxon>
        <taxon>Melastomatoideae</taxon>
        <taxon>Melastomateae</taxon>
        <taxon>Melastoma</taxon>
    </lineage>
</organism>
<name>A0ACB9NY75_9MYRT</name>
<protein>
    <submittedName>
        <fullName evidence="1">Uncharacterized protein</fullName>
    </submittedName>
</protein>
<sequence length="579" mass="63410">MYERVRSDEEQDTLPPFDVNMGFRGFRVVGGGDGGGRGEEHYDDVEMARQRLSPRSVPLCIHIGVKDESAAVQAPEEGKRGQRLASLDVFRGVSVALMIFVDNAGGVFPDINHSPWNGVTLADLVMPFFLFIVGVSLALAYKRISSKTVSTQKAILRALKLVGLGIFLQGGYFHGVGTLTYGLDIEQMRILGILQRIAISYLISALCEIWLKRDGNASSGYDLLHKYRHHWALVMVLTVLYIALTYGLFVPDWHYQLPSQSEKILVKCGVRGDTGPACNAAGLIDRTILGIQHLYKKPVYRRTMQCSINSPDYGPLPPYAPSWCQAPFDPEGLLSSVMAIVTCLVGLHFGHVIVHFKGHGDRIYHWAAFSSCLVVIGLVFELFGMQVNKALYTCSYTCITAGIAGILFIGLYFMPQTWCLSRYRDSIGSGQKITSWAFLELDGNEFLALLLVYILKERTEVLGGPVLELPLIPPMRALCGAELGLHWGLAAVNVETPVGGDKGGLGPVGLLDVEGNLHHLVEIPEDGVGVGSLCRVEPKVYLLLAVALPSGGHVPLEYVRLPAPVPQELKVYLVVVRVL</sequence>
<dbReference type="Proteomes" id="UP001057402">
    <property type="component" value="Chromosome 7"/>
</dbReference>
<evidence type="ECO:0000313" key="2">
    <source>
        <dbReference type="Proteomes" id="UP001057402"/>
    </source>
</evidence>
<reference evidence="2" key="1">
    <citation type="journal article" date="2023" name="Front. Plant Sci.">
        <title>Chromosomal-level genome assembly of Melastoma candidum provides insights into trichome evolution.</title>
        <authorList>
            <person name="Zhong Y."/>
            <person name="Wu W."/>
            <person name="Sun C."/>
            <person name="Zou P."/>
            <person name="Liu Y."/>
            <person name="Dai S."/>
            <person name="Zhou R."/>
        </authorList>
    </citation>
    <scope>NUCLEOTIDE SEQUENCE [LARGE SCALE GENOMIC DNA]</scope>
</reference>
<gene>
    <name evidence="1" type="ORF">MLD38_025425</name>
</gene>
<dbReference type="EMBL" id="CM042886">
    <property type="protein sequence ID" value="KAI4340607.1"/>
    <property type="molecule type" value="Genomic_DNA"/>
</dbReference>
<comment type="caution">
    <text evidence="1">The sequence shown here is derived from an EMBL/GenBank/DDBJ whole genome shotgun (WGS) entry which is preliminary data.</text>
</comment>
<evidence type="ECO:0000313" key="1">
    <source>
        <dbReference type="EMBL" id="KAI4340607.1"/>
    </source>
</evidence>